<comment type="caution">
    <text evidence="2">The sequence shown here is derived from an EMBL/GenBank/DDBJ whole genome shotgun (WGS) entry which is preliminary data.</text>
</comment>
<reference evidence="2" key="1">
    <citation type="submission" date="2019-08" db="EMBL/GenBank/DDBJ databases">
        <authorList>
            <person name="Kucharzyk K."/>
            <person name="Murdoch R.W."/>
            <person name="Higgins S."/>
            <person name="Loffler F."/>
        </authorList>
    </citation>
    <scope>NUCLEOTIDE SEQUENCE</scope>
</reference>
<accession>A0A645EIR8</accession>
<evidence type="ECO:0000259" key="1">
    <source>
        <dbReference type="Pfam" id="PF07943"/>
    </source>
</evidence>
<dbReference type="Pfam" id="PF07943">
    <property type="entry name" value="PBP5_C"/>
    <property type="match status" value="1"/>
</dbReference>
<dbReference type="SUPFAM" id="SSF69189">
    <property type="entry name" value="Penicillin-binding protein associated domain"/>
    <property type="match status" value="1"/>
</dbReference>
<proteinExistence type="predicted"/>
<name>A0A645EIR8_9ZZZZ</name>
<dbReference type="Gene3D" id="2.60.410.10">
    <property type="entry name" value="D-Ala-D-Ala carboxypeptidase, C-terminal domain"/>
    <property type="match status" value="1"/>
</dbReference>
<gene>
    <name evidence="2" type="ORF">SDC9_148239</name>
</gene>
<feature type="domain" description="Peptidase S11 D-Ala-D-Ala carboxypeptidase A C-terminal" evidence="1">
    <location>
        <begin position="2"/>
        <end position="54"/>
    </location>
</feature>
<dbReference type="EMBL" id="VSSQ01047059">
    <property type="protein sequence ID" value="MPN01039.1"/>
    <property type="molecule type" value="Genomic_DNA"/>
</dbReference>
<sequence length="73" mass="8097">MAKGTGKNIQKQIITDPIVTAPIEQGKKYGELIVLKDGKEIGKVDLVAEKSIEKAGFIKIFQDMITNFFTISR</sequence>
<evidence type="ECO:0000313" key="2">
    <source>
        <dbReference type="EMBL" id="MPN01039.1"/>
    </source>
</evidence>
<dbReference type="GO" id="GO:0006508">
    <property type="term" value="P:proteolysis"/>
    <property type="evidence" value="ECO:0007669"/>
    <property type="project" value="InterPro"/>
</dbReference>
<dbReference type="InterPro" id="IPR012907">
    <property type="entry name" value="Peptidase_S11_C"/>
</dbReference>
<organism evidence="2">
    <name type="scientific">bioreactor metagenome</name>
    <dbReference type="NCBI Taxonomy" id="1076179"/>
    <lineage>
        <taxon>unclassified sequences</taxon>
        <taxon>metagenomes</taxon>
        <taxon>ecological metagenomes</taxon>
    </lineage>
</organism>
<protein>
    <recommendedName>
        <fullName evidence="1">Peptidase S11 D-Ala-D-Ala carboxypeptidase A C-terminal domain-containing protein</fullName>
    </recommendedName>
</protein>
<dbReference type="InterPro" id="IPR037167">
    <property type="entry name" value="Peptidase_S11_C_sf"/>
</dbReference>
<dbReference type="GO" id="GO:0009002">
    <property type="term" value="F:serine-type D-Ala-D-Ala carboxypeptidase activity"/>
    <property type="evidence" value="ECO:0007669"/>
    <property type="project" value="InterPro"/>
</dbReference>
<dbReference type="AlphaFoldDB" id="A0A645EIR8"/>
<dbReference type="InterPro" id="IPR015956">
    <property type="entry name" value="Peniciliin-bd_prot_C_sf"/>
</dbReference>